<organism evidence="2 3">
    <name type="scientific">Panicum virgatum</name>
    <name type="common">Blackwell switchgrass</name>
    <dbReference type="NCBI Taxonomy" id="38727"/>
    <lineage>
        <taxon>Eukaryota</taxon>
        <taxon>Viridiplantae</taxon>
        <taxon>Streptophyta</taxon>
        <taxon>Embryophyta</taxon>
        <taxon>Tracheophyta</taxon>
        <taxon>Spermatophyta</taxon>
        <taxon>Magnoliopsida</taxon>
        <taxon>Liliopsida</taxon>
        <taxon>Poales</taxon>
        <taxon>Poaceae</taxon>
        <taxon>PACMAD clade</taxon>
        <taxon>Panicoideae</taxon>
        <taxon>Panicodae</taxon>
        <taxon>Paniceae</taxon>
        <taxon>Panicinae</taxon>
        <taxon>Panicum</taxon>
        <taxon>Panicum sect. Hiantes</taxon>
    </lineage>
</organism>
<evidence type="ECO:0000313" key="3">
    <source>
        <dbReference type="Proteomes" id="UP000823388"/>
    </source>
</evidence>
<proteinExistence type="predicted"/>
<comment type="caution">
    <text evidence="2">The sequence shown here is derived from an EMBL/GenBank/DDBJ whole genome shotgun (WGS) entry which is preliminary data.</text>
</comment>
<dbReference type="Pfam" id="PF03004">
    <property type="entry name" value="Transposase_24"/>
    <property type="match status" value="1"/>
</dbReference>
<feature type="region of interest" description="Disordered" evidence="1">
    <location>
        <begin position="1"/>
        <end position="51"/>
    </location>
</feature>
<protein>
    <submittedName>
        <fullName evidence="2">Uncharacterized protein</fullName>
    </submittedName>
</protein>
<accession>A0A8T0RU85</accession>
<evidence type="ECO:0000256" key="1">
    <source>
        <dbReference type="SAM" id="MobiDB-lite"/>
    </source>
</evidence>
<feature type="compositionally biased region" description="Basic and acidic residues" evidence="1">
    <location>
        <begin position="65"/>
        <end position="74"/>
    </location>
</feature>
<gene>
    <name evidence="2" type="ORF">PVAP13_5NG352181</name>
</gene>
<feature type="compositionally biased region" description="Acidic residues" evidence="1">
    <location>
        <begin position="40"/>
        <end position="50"/>
    </location>
</feature>
<dbReference type="InterPro" id="IPR004252">
    <property type="entry name" value="Probable_transposase_24"/>
</dbReference>
<dbReference type="AlphaFoldDB" id="A0A8T0RU85"/>
<name>A0A8T0RU85_PANVG</name>
<dbReference type="EMBL" id="CM029046">
    <property type="protein sequence ID" value="KAG2589014.1"/>
    <property type="molecule type" value="Genomic_DNA"/>
</dbReference>
<feature type="region of interest" description="Disordered" evidence="1">
    <location>
        <begin position="453"/>
        <end position="475"/>
    </location>
</feature>
<dbReference type="PANTHER" id="PTHR33063">
    <property type="entry name" value="OS02G0583500 PROTEIN"/>
    <property type="match status" value="1"/>
</dbReference>
<keyword evidence="3" id="KW-1185">Reference proteome</keyword>
<dbReference type="Proteomes" id="UP000823388">
    <property type="component" value="Chromosome 5N"/>
</dbReference>
<reference evidence="2" key="1">
    <citation type="submission" date="2020-05" db="EMBL/GenBank/DDBJ databases">
        <title>WGS assembly of Panicum virgatum.</title>
        <authorList>
            <person name="Lovell J.T."/>
            <person name="Jenkins J."/>
            <person name="Shu S."/>
            <person name="Juenger T.E."/>
            <person name="Schmutz J."/>
        </authorList>
    </citation>
    <scope>NUCLEOTIDE SEQUENCE</scope>
    <source>
        <strain evidence="2">AP13</strain>
    </source>
</reference>
<feature type="region of interest" description="Disordered" evidence="1">
    <location>
        <begin position="65"/>
        <end position="126"/>
    </location>
</feature>
<evidence type="ECO:0000313" key="2">
    <source>
        <dbReference type="EMBL" id="KAG2589014.1"/>
    </source>
</evidence>
<dbReference type="PANTHER" id="PTHR33063:SF13">
    <property type="entry name" value="OS02G0583500 PROTEIN"/>
    <property type="match status" value="1"/>
</dbReference>
<sequence>MRNGSRLQQLGLPIPATMLGKNGGIPPYKNLPKRSNGQDSDSDYDPDQCEGDLCAANKAKEALKVSNKTCKETSSKSSADMAPGGVKPRPKKTVVANQQTTRTKRPKRSLAASDIPVPTPTPSVSHDSFDQLNSNISVANGSDGIDNQQCNGTSLPNGHNLVAIEEPCIRGSNMGKALKRLSRARRGKLAVVITEGKKRPVVPLVAAKFATECNIAVRNDIPILKNWKEYKKQPGLLRMLMGRLKIKFDIDINAAPVKKACYEMMKSAIHQQCYKLKKKYFNPYPLHLVTKTSPVKSITDTQWNDLEACETNKTNRGNVKYHQTTSSRSYEVHLENLGDKYKDQELDALDLFKECHYSNKKNGYTVVVQSAITQMETRIAEPAEEQEIRSVTEVVAGVLAQNTKKNTFLENVGIHNNQPTSGGQNLQAELLAQRENAELRLLVNSQREQMHELSTKLQETEQARTRDREEMAKKQVETDAKLELVLSMLQRH</sequence>